<dbReference type="Proteomes" id="UP000524893">
    <property type="component" value="Unassembled WGS sequence"/>
</dbReference>
<sequence>MKTKFKTLIKKLHHKNLLVIKVKDENSVPKIVYKGKKLKHKRNLKFYWDTRTNIKTGGYDVEIEHYVKGTERRPGKIEKLGFKSLFRN</sequence>
<proteinExistence type="predicted"/>
<protein>
    <submittedName>
        <fullName evidence="1">Uncharacterized protein</fullName>
    </submittedName>
</protein>
<dbReference type="EMBL" id="JABTCN010000052">
    <property type="protein sequence ID" value="MBA8777470.1"/>
    <property type="molecule type" value="Genomic_DNA"/>
</dbReference>
<dbReference type="AlphaFoldDB" id="A0A9X0TLP7"/>
<comment type="caution">
    <text evidence="1">The sequence shown here is derived from an EMBL/GenBank/DDBJ whole genome shotgun (WGS) entry which is preliminary data.</text>
</comment>
<evidence type="ECO:0000313" key="1">
    <source>
        <dbReference type="EMBL" id="MBA8777470.1"/>
    </source>
</evidence>
<gene>
    <name evidence="1" type="ORF">HR081_11375</name>
</gene>
<organism evidence="1 2">
    <name type="scientific">Staphylococcus coagulans</name>
    <dbReference type="NCBI Taxonomy" id="74706"/>
    <lineage>
        <taxon>Bacteria</taxon>
        <taxon>Bacillati</taxon>
        <taxon>Bacillota</taxon>
        <taxon>Bacilli</taxon>
        <taxon>Bacillales</taxon>
        <taxon>Staphylococcaceae</taxon>
        <taxon>Staphylococcus</taxon>
    </lineage>
</organism>
<dbReference type="RefSeq" id="WP_182281260.1">
    <property type="nucleotide sequence ID" value="NZ_JABTCN010000052.1"/>
</dbReference>
<reference evidence="1 2" key="1">
    <citation type="journal article" date="2020" name="Access Microbiol">
        <title>Isolation and genome sequencing of Staphylococcus schleiferi subspecies coagulans from Antarctic seals.</title>
        <authorList>
            <person name="Foster G."/>
            <person name="Robb A."/>
            <person name="Paterson G.K."/>
        </authorList>
    </citation>
    <scope>NUCLEOTIDE SEQUENCE [LARGE SCALE GENOMIC DNA]</scope>
    <source>
        <strain evidence="1 2">M615/02/4</strain>
    </source>
</reference>
<accession>A0A9X0TLP7</accession>
<name>A0A9X0TLP7_9STAP</name>
<evidence type="ECO:0000313" key="2">
    <source>
        <dbReference type="Proteomes" id="UP000524893"/>
    </source>
</evidence>